<feature type="compositionally biased region" description="Acidic residues" evidence="1">
    <location>
        <begin position="475"/>
        <end position="495"/>
    </location>
</feature>
<feature type="region of interest" description="Disordered" evidence="1">
    <location>
        <begin position="775"/>
        <end position="808"/>
    </location>
</feature>
<comment type="caution">
    <text evidence="3">The sequence shown here is derived from an EMBL/GenBank/DDBJ whole genome shotgun (WGS) entry which is preliminary data.</text>
</comment>
<dbReference type="AlphaFoldDB" id="A0A8H6EXT7"/>
<dbReference type="EMBL" id="JABCYN010000015">
    <property type="protein sequence ID" value="KAF6014092.1"/>
    <property type="molecule type" value="Genomic_DNA"/>
</dbReference>
<feature type="compositionally biased region" description="Basic and acidic residues" evidence="1">
    <location>
        <begin position="271"/>
        <end position="288"/>
    </location>
</feature>
<feature type="compositionally biased region" description="Basic and acidic residues" evidence="1">
    <location>
        <begin position="309"/>
        <end position="321"/>
    </location>
</feature>
<feature type="region of interest" description="Disordered" evidence="1">
    <location>
        <begin position="170"/>
        <end position="433"/>
    </location>
</feature>
<evidence type="ECO:0000256" key="1">
    <source>
        <dbReference type="SAM" id="MobiDB-lite"/>
    </source>
</evidence>
<feature type="domain" description="DUF3835" evidence="2">
    <location>
        <begin position="954"/>
        <end position="1032"/>
    </location>
</feature>
<feature type="region of interest" description="Disordered" evidence="1">
    <location>
        <begin position="445"/>
        <end position="507"/>
    </location>
</feature>
<feature type="compositionally biased region" description="Basic residues" evidence="1">
    <location>
        <begin position="451"/>
        <end position="467"/>
    </location>
</feature>
<dbReference type="InterPro" id="IPR024325">
    <property type="entry name" value="DUF3835"/>
</dbReference>
<accession>A0A8H6EXT7</accession>
<gene>
    <name evidence="3" type="ORF">HII12_001417</name>
</gene>
<feature type="region of interest" description="Disordered" evidence="1">
    <location>
        <begin position="921"/>
        <end position="956"/>
    </location>
</feature>
<evidence type="ECO:0000313" key="3">
    <source>
        <dbReference type="EMBL" id="KAF6014092.1"/>
    </source>
</evidence>
<feature type="region of interest" description="Disordered" evidence="1">
    <location>
        <begin position="630"/>
        <end position="718"/>
    </location>
</feature>
<name>A0A8H6EXT7_DEKBR</name>
<feature type="compositionally biased region" description="Basic and acidic residues" evidence="1">
    <location>
        <begin position="399"/>
        <end position="415"/>
    </location>
</feature>
<evidence type="ECO:0000313" key="4">
    <source>
        <dbReference type="Proteomes" id="UP000568158"/>
    </source>
</evidence>
<dbReference type="Proteomes" id="UP000568158">
    <property type="component" value="Unassembled WGS sequence"/>
</dbReference>
<feature type="compositionally biased region" description="Basic and acidic residues" evidence="1">
    <location>
        <begin position="655"/>
        <end position="677"/>
    </location>
</feature>
<feature type="compositionally biased region" description="Basic residues" evidence="1">
    <location>
        <begin position="225"/>
        <end position="240"/>
    </location>
</feature>
<feature type="compositionally biased region" description="Basic and acidic residues" evidence="1">
    <location>
        <begin position="355"/>
        <end position="392"/>
    </location>
</feature>
<organism evidence="3 4">
    <name type="scientific">Dekkera bruxellensis</name>
    <name type="common">Brettanomyces custersii</name>
    <dbReference type="NCBI Taxonomy" id="5007"/>
    <lineage>
        <taxon>Eukaryota</taxon>
        <taxon>Fungi</taxon>
        <taxon>Dikarya</taxon>
        <taxon>Ascomycota</taxon>
        <taxon>Saccharomycotina</taxon>
        <taxon>Pichiomycetes</taxon>
        <taxon>Pichiales</taxon>
        <taxon>Pichiaceae</taxon>
        <taxon>Brettanomyces</taxon>
    </lineage>
</organism>
<reference evidence="3 4" key="1">
    <citation type="journal article" date="2020" name="Appl. Microbiol. Biotechnol.">
        <title>Targeted gene deletion in Brettanomyces bruxellensis with an expression-free CRISPR-Cas9 system.</title>
        <authorList>
            <person name="Varela C."/>
            <person name="Bartel C."/>
            <person name="Onetto C."/>
            <person name="Borneman A."/>
        </authorList>
    </citation>
    <scope>NUCLEOTIDE SEQUENCE [LARGE SCALE GENOMIC DNA]</scope>
    <source>
        <strain evidence="3 4">AWRI1613</strain>
    </source>
</reference>
<feature type="compositionally biased region" description="Basic and acidic residues" evidence="1">
    <location>
        <begin position="337"/>
        <end position="347"/>
    </location>
</feature>
<protein>
    <recommendedName>
        <fullName evidence="2">DUF3835 domain-containing protein</fullName>
    </recommendedName>
</protein>
<sequence>MSSNEGLKDLSVIDSILLNLASIQNLCEFEYDKLGTFMNLMDQYHSAKLDTPELKKDHDIFNREFAKTRKFYQDRRNYLKKRSNDLEQDIKKRKLAKEKLVALFESLKNIDSLNSGSGDEDSKKEVSEDNGLPVMNIREQLDEEGNVIKSEVKPYSQSKNSLFSKAFSSIHKSEESGLGDATKEKGKKEGTGKGQVKKDGLHKKVESGSKEVKEAINKQKNERREKKKEKKEKKEKVLHKLPKEAMHSAKTMMNNAKSPKQVISDENSDVAGERNNVDDSIHPYTIREEVDEDGNIVRSSVRKLPSMQSKKERSKTNKNDKDEELSDDQISELLADMDSKRPRPKIEELDDENEKESKENEKESRENEKKNKEMENESKEKKKESKEKEKEKKRSKSNQKQDLKTEKNKNKKENQKGTNLKVNSSMYNPEIDPDDLLTLEVIADEVDDQKKKKKHGSTKAKSKKGRKEKLQVKEEEGEQEQETDNDDDDGFEVDDSNGIASMVPPESRDYLFRKIRELRISRQKDVENTNEDGKQNIEADIKVRVDKRANSMDDTKAEVKEKVVKTSKEGKSAFKSKIGGDKKEARSVHFSQDVDVKEVEDIWDDLREAEQQGGHPKVSRFKVFMKGEKALDEQEKKKSTNRPQKKVVNGLLVGDVKEHNTTNSWEKSDAKIEKEQNGKSLFDESEAELTSEDILVKDRLKPEPQMMKLGGKKQPTKSQLDRVAKLGLQMHDNHAKGIKMPEIPVVKVSATKKAPGKSEGLKSLKKKDFRSLKPVRKVKVVSSPQKGRSTPISIPRDPNPVNPNAGYGEEDFDFVREQIDNEENGEQDTDKKIDEASQKETEMLRHGIEKAAEAGKKVKLTKKQAEKLISNLKGAKLDYRSVGNDLDTMARAYVLGMYDDDIEANNDVIEELKDFKQHNKIVEEMDEKSQKEEKDDSAEERSEEEKKEEDAPLLKDTVVEHDPSEMADHAEDNLDVEFNSDNLNRQVSLDYARMRERMIHKYNGGFGKTKKEREFEPLDEEPRVSRFKAARLGM</sequence>
<dbReference type="Pfam" id="PF12927">
    <property type="entry name" value="DUF3835"/>
    <property type="match status" value="1"/>
</dbReference>
<proteinExistence type="predicted"/>
<feature type="compositionally biased region" description="Basic and acidic residues" evidence="1">
    <location>
        <begin position="171"/>
        <end position="224"/>
    </location>
</feature>
<feature type="region of interest" description="Disordered" evidence="1">
    <location>
        <begin position="114"/>
        <end position="134"/>
    </location>
</feature>
<feature type="region of interest" description="Disordered" evidence="1">
    <location>
        <begin position="552"/>
        <end position="589"/>
    </location>
</feature>
<evidence type="ECO:0000259" key="2">
    <source>
        <dbReference type="Pfam" id="PF12927"/>
    </source>
</evidence>